<dbReference type="GeneID" id="95984530"/>
<evidence type="ECO:0008006" key="4">
    <source>
        <dbReference type="Google" id="ProtNLM"/>
    </source>
</evidence>
<evidence type="ECO:0000313" key="2">
    <source>
        <dbReference type="EMBL" id="KAL1409504.1"/>
    </source>
</evidence>
<gene>
    <name evidence="2" type="ORF">Q8F55_003487</name>
</gene>
<reference evidence="2 3" key="1">
    <citation type="submission" date="2023-08" db="EMBL/GenBank/DDBJ databases">
        <title>Annotated Genome Sequence of Vanrija albida AlHP1.</title>
        <authorList>
            <person name="Herzog R."/>
        </authorList>
    </citation>
    <scope>NUCLEOTIDE SEQUENCE [LARGE SCALE GENOMIC DNA]</scope>
    <source>
        <strain evidence="2 3">AlHP1</strain>
    </source>
</reference>
<dbReference type="RefSeq" id="XP_069209448.1">
    <property type="nucleotide sequence ID" value="XM_069352030.1"/>
</dbReference>
<dbReference type="EMBL" id="JBBXJM010000003">
    <property type="protein sequence ID" value="KAL1409504.1"/>
    <property type="molecule type" value="Genomic_DNA"/>
</dbReference>
<evidence type="ECO:0000313" key="3">
    <source>
        <dbReference type="Proteomes" id="UP001565368"/>
    </source>
</evidence>
<organism evidence="2 3">
    <name type="scientific">Vanrija albida</name>
    <dbReference type="NCBI Taxonomy" id="181172"/>
    <lineage>
        <taxon>Eukaryota</taxon>
        <taxon>Fungi</taxon>
        <taxon>Dikarya</taxon>
        <taxon>Basidiomycota</taxon>
        <taxon>Agaricomycotina</taxon>
        <taxon>Tremellomycetes</taxon>
        <taxon>Trichosporonales</taxon>
        <taxon>Trichosporonaceae</taxon>
        <taxon>Vanrija</taxon>
    </lineage>
</organism>
<name>A0ABR3Q445_9TREE</name>
<accession>A0ABR3Q445</accession>
<keyword evidence="3" id="KW-1185">Reference proteome</keyword>
<proteinExistence type="predicted"/>
<evidence type="ECO:0000256" key="1">
    <source>
        <dbReference type="SAM" id="MobiDB-lite"/>
    </source>
</evidence>
<protein>
    <recommendedName>
        <fullName evidence="4">BTB domain-containing protein</fullName>
    </recommendedName>
</protein>
<feature type="compositionally biased region" description="Pro residues" evidence="1">
    <location>
        <begin position="16"/>
        <end position="27"/>
    </location>
</feature>
<comment type="caution">
    <text evidence="2">The sequence shown here is derived from an EMBL/GenBank/DDBJ whole genome shotgun (WGS) entry which is preliminary data.</text>
</comment>
<dbReference type="Proteomes" id="UP001565368">
    <property type="component" value="Unassembled WGS sequence"/>
</dbReference>
<sequence length="217" mass="22908">MPTAVAVPHAPVTTPFHPPAPTKPATPRPLDVLVSADGVSFPVDRQALSSQSAVLRDLLSAQQPGRSRLPLPEQAADLAPFLDILLHDADPFADLSDVLSALPAIRLMAKYDTPQRLTYAVTTLKCHVMEGAVCPLQVFIVGAALGDGFGGLGLDLCRTAIVHGDVPTAHPSAQALVAPFWDTVDPAYKAALTASWAESDDPKARGNKFIQIMSHLA</sequence>
<feature type="region of interest" description="Disordered" evidence="1">
    <location>
        <begin position="1"/>
        <end position="27"/>
    </location>
</feature>